<dbReference type="AlphaFoldDB" id="A0ABD5V1J4"/>
<keyword evidence="2" id="KW-1185">Reference proteome</keyword>
<gene>
    <name evidence="1" type="ORF">ACFQGH_06365</name>
</gene>
<name>A0ABD5V1J4_9EURY</name>
<dbReference type="EMBL" id="JBHSXQ010000002">
    <property type="protein sequence ID" value="MFC6904821.1"/>
    <property type="molecule type" value="Genomic_DNA"/>
</dbReference>
<dbReference type="RefSeq" id="WP_340603335.1">
    <property type="nucleotide sequence ID" value="NZ_JBBMXV010000002.1"/>
</dbReference>
<dbReference type="Proteomes" id="UP001596312">
    <property type="component" value="Unassembled WGS sequence"/>
</dbReference>
<reference evidence="1 2" key="1">
    <citation type="journal article" date="2019" name="Int. J. Syst. Evol. Microbiol.">
        <title>The Global Catalogue of Microorganisms (GCM) 10K type strain sequencing project: providing services to taxonomists for standard genome sequencing and annotation.</title>
        <authorList>
            <consortium name="The Broad Institute Genomics Platform"/>
            <consortium name="The Broad Institute Genome Sequencing Center for Infectious Disease"/>
            <person name="Wu L."/>
            <person name="Ma J."/>
        </authorList>
    </citation>
    <scope>NUCLEOTIDE SEQUENCE [LARGE SCALE GENOMIC DNA]</scope>
    <source>
        <strain evidence="1 2">CGMCC 1.3240</strain>
    </source>
</reference>
<accession>A0ABD5V1J4</accession>
<proteinExistence type="predicted"/>
<sequence>MVMESYTLTVAESETGDGLDVDVYNEDGTIDASTWVGYEDHGVTAEEVDDPATYESEFTADVMTLDLQVERDDGGFLVRVLGDQETLAEERLDDEEWGLAGGS</sequence>
<protein>
    <submittedName>
        <fullName evidence="1">Uncharacterized protein</fullName>
    </submittedName>
</protein>
<organism evidence="1 2">
    <name type="scientific">Halalkalicoccus tibetensis</name>
    <dbReference type="NCBI Taxonomy" id="175632"/>
    <lineage>
        <taxon>Archaea</taxon>
        <taxon>Methanobacteriati</taxon>
        <taxon>Methanobacteriota</taxon>
        <taxon>Stenosarchaea group</taxon>
        <taxon>Halobacteria</taxon>
        <taxon>Halobacteriales</taxon>
        <taxon>Halococcaceae</taxon>
        <taxon>Halalkalicoccus</taxon>
    </lineage>
</organism>
<comment type="caution">
    <text evidence="1">The sequence shown here is derived from an EMBL/GenBank/DDBJ whole genome shotgun (WGS) entry which is preliminary data.</text>
</comment>
<evidence type="ECO:0000313" key="2">
    <source>
        <dbReference type="Proteomes" id="UP001596312"/>
    </source>
</evidence>
<evidence type="ECO:0000313" key="1">
    <source>
        <dbReference type="EMBL" id="MFC6904821.1"/>
    </source>
</evidence>